<dbReference type="AlphaFoldDB" id="A0A1I5L9I8"/>
<evidence type="ECO:0000313" key="3">
    <source>
        <dbReference type="EMBL" id="SFO93885.1"/>
    </source>
</evidence>
<protein>
    <recommendedName>
        <fullName evidence="2">DUF732 domain-containing protein</fullName>
    </recommendedName>
</protein>
<evidence type="ECO:0000256" key="1">
    <source>
        <dbReference type="SAM" id="MobiDB-lite"/>
    </source>
</evidence>
<dbReference type="RefSeq" id="WP_091108525.1">
    <property type="nucleotide sequence ID" value="NZ_FOWQ01000002.1"/>
</dbReference>
<evidence type="ECO:0000313" key="4">
    <source>
        <dbReference type="Proteomes" id="UP000198857"/>
    </source>
</evidence>
<proteinExistence type="predicted"/>
<organism evidence="3 4">
    <name type="scientific">Geodermatophilus dictyosporus</name>
    <dbReference type="NCBI Taxonomy" id="1523247"/>
    <lineage>
        <taxon>Bacteria</taxon>
        <taxon>Bacillati</taxon>
        <taxon>Actinomycetota</taxon>
        <taxon>Actinomycetes</taxon>
        <taxon>Geodermatophilales</taxon>
        <taxon>Geodermatophilaceae</taxon>
        <taxon>Geodermatophilus</taxon>
    </lineage>
</organism>
<dbReference type="Pfam" id="PF05305">
    <property type="entry name" value="DUF732"/>
    <property type="match status" value="1"/>
</dbReference>
<sequence>MPGAHEVPRAAWTAGRRAVAVALLLVLGLLAWAVVELLRPDGAGGEPAATTTPSPAAGTTPPPPAPTTSPPTPPAMSDADLRAAFLALAARDRGHDRVVPVDALPAAAEQVCATVRADPTDATLEAAATSLQEGEFALDEAPSWEFLDLATTVYCPDQHPLVVQAIDLRLG</sequence>
<feature type="region of interest" description="Disordered" evidence="1">
    <location>
        <begin position="43"/>
        <end position="77"/>
    </location>
</feature>
<dbReference type="Proteomes" id="UP000198857">
    <property type="component" value="Unassembled WGS sequence"/>
</dbReference>
<evidence type="ECO:0000259" key="2">
    <source>
        <dbReference type="Pfam" id="PF05305"/>
    </source>
</evidence>
<feature type="compositionally biased region" description="Low complexity" evidence="1">
    <location>
        <begin position="46"/>
        <end position="59"/>
    </location>
</feature>
<feature type="domain" description="DUF732" evidence="2">
    <location>
        <begin position="84"/>
        <end position="157"/>
    </location>
</feature>
<keyword evidence="4" id="KW-1185">Reference proteome</keyword>
<reference evidence="4" key="1">
    <citation type="submission" date="2016-10" db="EMBL/GenBank/DDBJ databases">
        <authorList>
            <person name="Varghese N."/>
            <person name="Submissions S."/>
        </authorList>
    </citation>
    <scope>NUCLEOTIDE SEQUENCE [LARGE SCALE GENOMIC DNA]</scope>
    <source>
        <strain evidence="4">DSM 44208</strain>
    </source>
</reference>
<dbReference type="EMBL" id="FOWQ01000002">
    <property type="protein sequence ID" value="SFO93885.1"/>
    <property type="molecule type" value="Genomic_DNA"/>
</dbReference>
<dbReference type="InterPro" id="IPR007969">
    <property type="entry name" value="DUF732"/>
</dbReference>
<name>A0A1I5L9I8_9ACTN</name>
<dbReference type="STRING" id="1523247.SAMN05660464_1625"/>
<accession>A0A1I5L9I8</accession>
<feature type="compositionally biased region" description="Pro residues" evidence="1">
    <location>
        <begin position="60"/>
        <end position="74"/>
    </location>
</feature>
<gene>
    <name evidence="3" type="ORF">SAMN05660464_1625</name>
</gene>
<dbReference type="OrthoDB" id="4640123at2"/>